<feature type="compositionally biased region" description="Polar residues" evidence="1">
    <location>
        <begin position="135"/>
        <end position="158"/>
    </location>
</feature>
<accession>A0AAE0T734</accession>
<feature type="compositionally biased region" description="Low complexity" evidence="1">
    <location>
        <begin position="193"/>
        <end position="208"/>
    </location>
</feature>
<dbReference type="EMBL" id="JAEAOA010000602">
    <property type="protein sequence ID" value="KAK3604683.1"/>
    <property type="molecule type" value="Genomic_DNA"/>
</dbReference>
<feature type="compositionally biased region" description="Polar residues" evidence="1">
    <location>
        <begin position="89"/>
        <end position="104"/>
    </location>
</feature>
<proteinExistence type="predicted"/>
<evidence type="ECO:0000313" key="2">
    <source>
        <dbReference type="EMBL" id="KAK3604683.1"/>
    </source>
</evidence>
<evidence type="ECO:0000256" key="1">
    <source>
        <dbReference type="SAM" id="MobiDB-lite"/>
    </source>
</evidence>
<dbReference type="Proteomes" id="UP001195483">
    <property type="component" value="Unassembled WGS sequence"/>
</dbReference>
<keyword evidence="3" id="KW-1185">Reference proteome</keyword>
<sequence>MISTKMKERDAEKAKIKDTKEKKNVTPTGNGKGSKRSSDAGNTAAKEMPRSNDATARNAPQKSSPQQASVNGSLKMNGNVGGAKDQKTANKMQSNNKEIPSTTPGKGGKTVNGNIKDPEPGKGPVKAPGKESVKASPSEQTANKGNSKQTESPSNGKFNNAGRKASFKTTNGEIGENTTKKAAATSIIDSTHSSSGIKGTIKKSTSTSNMQNLQNGNGSNSLRKTVSANNVSSFGATTGISPAEKPGRPGEEKAVNGGKTLVVKPKTTPETKPLVNKPPVKNELEVSVQSFHWFV</sequence>
<comment type="caution">
    <text evidence="2">The sequence shown here is derived from an EMBL/GenBank/DDBJ whole genome shotgun (WGS) entry which is preliminary data.</text>
</comment>
<feature type="region of interest" description="Disordered" evidence="1">
    <location>
        <begin position="1"/>
        <end position="277"/>
    </location>
</feature>
<protein>
    <submittedName>
        <fullName evidence="2">Uncharacterized protein</fullName>
    </submittedName>
</protein>
<evidence type="ECO:0000313" key="3">
    <source>
        <dbReference type="Proteomes" id="UP001195483"/>
    </source>
</evidence>
<reference evidence="2" key="2">
    <citation type="journal article" date="2021" name="Genome Biol. Evol.">
        <title>Developing a high-quality reference genome for a parasitic bivalve with doubly uniparental inheritance (Bivalvia: Unionida).</title>
        <authorList>
            <person name="Smith C.H."/>
        </authorList>
    </citation>
    <scope>NUCLEOTIDE SEQUENCE</scope>
    <source>
        <strain evidence="2">CHS0354</strain>
        <tissue evidence="2">Mantle</tissue>
    </source>
</reference>
<gene>
    <name evidence="2" type="ORF">CHS0354_009294</name>
</gene>
<reference evidence="2" key="1">
    <citation type="journal article" date="2021" name="Genome Biol. Evol.">
        <title>A High-Quality Reference Genome for a Parasitic Bivalve with Doubly Uniparental Inheritance (Bivalvia: Unionida).</title>
        <authorList>
            <person name="Smith C.H."/>
        </authorList>
    </citation>
    <scope>NUCLEOTIDE SEQUENCE</scope>
    <source>
        <strain evidence="2">CHS0354</strain>
    </source>
</reference>
<dbReference type="AlphaFoldDB" id="A0AAE0T734"/>
<organism evidence="2 3">
    <name type="scientific">Potamilus streckersoni</name>
    <dbReference type="NCBI Taxonomy" id="2493646"/>
    <lineage>
        <taxon>Eukaryota</taxon>
        <taxon>Metazoa</taxon>
        <taxon>Spiralia</taxon>
        <taxon>Lophotrochozoa</taxon>
        <taxon>Mollusca</taxon>
        <taxon>Bivalvia</taxon>
        <taxon>Autobranchia</taxon>
        <taxon>Heteroconchia</taxon>
        <taxon>Palaeoheterodonta</taxon>
        <taxon>Unionida</taxon>
        <taxon>Unionoidea</taxon>
        <taxon>Unionidae</taxon>
        <taxon>Ambleminae</taxon>
        <taxon>Lampsilini</taxon>
        <taxon>Potamilus</taxon>
    </lineage>
</organism>
<feature type="compositionally biased region" description="Basic and acidic residues" evidence="1">
    <location>
        <begin position="245"/>
        <end position="254"/>
    </location>
</feature>
<reference evidence="2" key="3">
    <citation type="submission" date="2023-05" db="EMBL/GenBank/DDBJ databases">
        <authorList>
            <person name="Smith C.H."/>
        </authorList>
    </citation>
    <scope>NUCLEOTIDE SEQUENCE</scope>
    <source>
        <strain evidence="2">CHS0354</strain>
        <tissue evidence="2">Mantle</tissue>
    </source>
</reference>
<feature type="compositionally biased region" description="Polar residues" evidence="1">
    <location>
        <begin position="209"/>
        <end position="240"/>
    </location>
</feature>
<feature type="compositionally biased region" description="Polar residues" evidence="1">
    <location>
        <begin position="52"/>
        <end position="76"/>
    </location>
</feature>
<feature type="compositionally biased region" description="Basic and acidic residues" evidence="1">
    <location>
        <begin position="1"/>
        <end position="24"/>
    </location>
</feature>
<name>A0AAE0T734_9BIVA</name>